<name>U5G7N0_POPTR</name>
<proteinExistence type="predicted"/>
<accession>U5G7N0</accession>
<organism evidence="1 2">
    <name type="scientific">Populus trichocarpa</name>
    <name type="common">Western balsam poplar</name>
    <name type="synonym">Populus balsamifera subsp. trichocarpa</name>
    <dbReference type="NCBI Taxonomy" id="3694"/>
    <lineage>
        <taxon>Eukaryota</taxon>
        <taxon>Viridiplantae</taxon>
        <taxon>Streptophyta</taxon>
        <taxon>Embryophyta</taxon>
        <taxon>Tracheophyta</taxon>
        <taxon>Spermatophyta</taxon>
        <taxon>Magnoliopsida</taxon>
        <taxon>eudicotyledons</taxon>
        <taxon>Gunneridae</taxon>
        <taxon>Pentapetalae</taxon>
        <taxon>rosids</taxon>
        <taxon>fabids</taxon>
        <taxon>Malpighiales</taxon>
        <taxon>Salicaceae</taxon>
        <taxon>Saliceae</taxon>
        <taxon>Populus</taxon>
    </lineage>
</organism>
<sequence length="77" mass="9338">MTTEFDDDQVIDHEDLIKNHNRIRKRRKWFDNYPANLRKWSGERKWRPSQFASEQEGRKEGAVNAAWARGRLSFFDK</sequence>
<dbReference type="HOGENOM" id="CLU_2642691_0_0_1"/>
<reference evidence="1 2" key="1">
    <citation type="journal article" date="2006" name="Science">
        <title>The genome of black cottonwood, Populus trichocarpa (Torr. &amp; Gray).</title>
        <authorList>
            <person name="Tuskan G.A."/>
            <person name="Difazio S."/>
            <person name="Jansson S."/>
            <person name="Bohlmann J."/>
            <person name="Grigoriev I."/>
            <person name="Hellsten U."/>
            <person name="Putnam N."/>
            <person name="Ralph S."/>
            <person name="Rombauts S."/>
            <person name="Salamov A."/>
            <person name="Schein J."/>
            <person name="Sterck L."/>
            <person name="Aerts A."/>
            <person name="Bhalerao R.R."/>
            <person name="Bhalerao R.P."/>
            <person name="Blaudez D."/>
            <person name="Boerjan W."/>
            <person name="Brun A."/>
            <person name="Brunner A."/>
            <person name="Busov V."/>
            <person name="Campbell M."/>
            <person name="Carlson J."/>
            <person name="Chalot M."/>
            <person name="Chapman J."/>
            <person name="Chen G.L."/>
            <person name="Cooper D."/>
            <person name="Coutinho P.M."/>
            <person name="Couturier J."/>
            <person name="Covert S."/>
            <person name="Cronk Q."/>
            <person name="Cunningham R."/>
            <person name="Davis J."/>
            <person name="Degroeve S."/>
            <person name="Dejardin A."/>
            <person name="Depamphilis C."/>
            <person name="Detter J."/>
            <person name="Dirks B."/>
            <person name="Dubchak I."/>
            <person name="Duplessis S."/>
            <person name="Ehlting J."/>
            <person name="Ellis B."/>
            <person name="Gendler K."/>
            <person name="Goodstein D."/>
            <person name="Gribskov M."/>
            <person name="Grimwood J."/>
            <person name="Groover A."/>
            <person name="Gunter L."/>
            <person name="Hamberger B."/>
            <person name="Heinze B."/>
            <person name="Helariutta Y."/>
            <person name="Henrissat B."/>
            <person name="Holligan D."/>
            <person name="Holt R."/>
            <person name="Huang W."/>
            <person name="Islam-Faridi N."/>
            <person name="Jones S."/>
            <person name="Jones-Rhoades M."/>
            <person name="Jorgensen R."/>
            <person name="Joshi C."/>
            <person name="Kangasjarvi J."/>
            <person name="Karlsson J."/>
            <person name="Kelleher C."/>
            <person name="Kirkpatrick R."/>
            <person name="Kirst M."/>
            <person name="Kohler A."/>
            <person name="Kalluri U."/>
            <person name="Larimer F."/>
            <person name="Leebens-Mack J."/>
            <person name="Leple J.C."/>
            <person name="Locascio P."/>
            <person name="Lou Y."/>
            <person name="Lucas S."/>
            <person name="Martin F."/>
            <person name="Montanini B."/>
            <person name="Napoli C."/>
            <person name="Nelson D.R."/>
            <person name="Nelson C."/>
            <person name="Nieminen K."/>
            <person name="Nilsson O."/>
            <person name="Pereda V."/>
            <person name="Peter G."/>
            <person name="Philippe R."/>
            <person name="Pilate G."/>
            <person name="Poliakov A."/>
            <person name="Razumovskaya J."/>
            <person name="Richardson P."/>
            <person name="Rinaldi C."/>
            <person name="Ritland K."/>
            <person name="Rouze P."/>
            <person name="Ryaboy D."/>
            <person name="Schmutz J."/>
            <person name="Schrader J."/>
            <person name="Segerman B."/>
            <person name="Shin H."/>
            <person name="Siddiqui A."/>
            <person name="Sterky F."/>
            <person name="Terry A."/>
            <person name="Tsai C.J."/>
            <person name="Uberbacher E."/>
            <person name="Unneberg P."/>
            <person name="Vahala J."/>
            <person name="Wall K."/>
            <person name="Wessler S."/>
            <person name="Yang G."/>
            <person name="Yin T."/>
            <person name="Douglas C."/>
            <person name="Marra M."/>
            <person name="Sandberg G."/>
            <person name="Van de Peer Y."/>
            <person name="Rokhsar D."/>
        </authorList>
    </citation>
    <scope>NUCLEOTIDE SEQUENCE [LARGE SCALE GENOMIC DNA]</scope>
    <source>
        <strain evidence="2">cv. Nisqually</strain>
    </source>
</reference>
<dbReference type="AlphaFoldDB" id="U5G7N0"/>
<gene>
    <name evidence="1" type="ORF">POPTR_008G078700</name>
</gene>
<dbReference type="InParanoid" id="U5G7N0"/>
<dbReference type="Proteomes" id="UP000006729">
    <property type="component" value="Chromosome 8"/>
</dbReference>
<dbReference type="EMBL" id="CM009297">
    <property type="protein sequence ID" value="PNT23381.1"/>
    <property type="molecule type" value="Genomic_DNA"/>
</dbReference>
<protein>
    <submittedName>
        <fullName evidence="1">Uncharacterized protein</fullName>
    </submittedName>
</protein>
<keyword evidence="2" id="KW-1185">Reference proteome</keyword>
<evidence type="ECO:0000313" key="2">
    <source>
        <dbReference type="Proteomes" id="UP000006729"/>
    </source>
</evidence>
<evidence type="ECO:0000313" key="1">
    <source>
        <dbReference type="EMBL" id="PNT23381.1"/>
    </source>
</evidence>